<dbReference type="InterPro" id="IPR038404">
    <property type="entry name" value="TRAP_DctP_sf"/>
</dbReference>
<gene>
    <name evidence="5" type="ORF">QO000_003025</name>
</gene>
<protein>
    <submittedName>
        <fullName evidence="5">C4-dicarboxylate-binding protein DctP</fullName>
    </submittedName>
</protein>
<evidence type="ECO:0000256" key="1">
    <source>
        <dbReference type="ARBA" id="ARBA00009023"/>
    </source>
</evidence>
<dbReference type="NCBIfam" id="TIGR00787">
    <property type="entry name" value="dctP"/>
    <property type="match status" value="1"/>
</dbReference>
<dbReference type="PANTHER" id="PTHR33376:SF7">
    <property type="entry name" value="C4-DICARBOXYLATE-BINDING PROTEIN DCTB"/>
    <property type="match status" value="1"/>
</dbReference>
<dbReference type="Proteomes" id="UP001226720">
    <property type="component" value="Unassembled WGS sequence"/>
</dbReference>
<dbReference type="PIRSF" id="PIRSF006470">
    <property type="entry name" value="DctB"/>
    <property type="match status" value="1"/>
</dbReference>
<dbReference type="RefSeq" id="WP_301552693.1">
    <property type="nucleotide sequence ID" value="NZ_JAQRMZ010000009.1"/>
</dbReference>
<dbReference type="Gene3D" id="3.40.190.170">
    <property type="entry name" value="Bacterial extracellular solute-binding protein, family 7"/>
    <property type="match status" value="1"/>
</dbReference>
<dbReference type="EMBL" id="JAUSWM010000005">
    <property type="protein sequence ID" value="MDQ0484041.1"/>
    <property type="molecule type" value="Genomic_DNA"/>
</dbReference>
<feature type="chain" id="PRO_5047139331" evidence="4">
    <location>
        <begin position="21"/>
        <end position="342"/>
    </location>
</feature>
<keyword evidence="2" id="KW-0813">Transport</keyword>
<dbReference type="PANTHER" id="PTHR33376">
    <property type="match status" value="1"/>
</dbReference>
<sequence length="342" mass="38257">MKMKKLFGTGLLAIVLATTAACGNGEETSGGSEETYEWKIGWNSGEDETARGEAAKAFRDYVEEESEGRISIEFFPNETYGTAQEMIEAVQVGALDMQIAGANMMANIVPEYAALSLPFLTEGSEEAYAVLDGEVGDDLKALGEEHSFKVLNDVDLGFTQITNNVRPIETPEDLEGIKMRSPNDVSLIETFKAFGSSVSTMAYTEIYNGLSQGVIDGQFNPLLHIFDQNMDEVQDYLAITNHTYYYAYFIMNKGTFDGLDPELQEIVMEGSEKARDASREFTQKNDEKYLEKAETAFEEITYPELEPFQKAVEPVYTEMEDVMGEEVITDMQTFIEDYRAEQ</sequence>
<comment type="similarity">
    <text evidence="1">Belongs to the bacterial solute-binding protein 7 family.</text>
</comment>
<dbReference type="PROSITE" id="PS51257">
    <property type="entry name" value="PROKAR_LIPOPROTEIN"/>
    <property type="match status" value="1"/>
</dbReference>
<name>A0ABU0K3X0_9BACL</name>
<dbReference type="NCBIfam" id="NF037995">
    <property type="entry name" value="TRAP_S1"/>
    <property type="match status" value="1"/>
</dbReference>
<dbReference type="GeneID" id="301328348"/>
<reference evidence="5" key="1">
    <citation type="submission" date="2023-07" db="EMBL/GenBank/DDBJ databases">
        <title>Genomic Encyclopedia of Type Strains, Phase IV (KMG-IV): sequencing the most valuable type-strain genomes for metagenomic binning, comparative biology and taxonomic classification.</title>
        <authorList>
            <person name="Goeker M."/>
        </authorList>
    </citation>
    <scope>NUCLEOTIDE SEQUENCE [LARGE SCALE GENOMIC DNA]</scope>
    <source>
        <strain evidence="5">JSM 076093</strain>
    </source>
</reference>
<evidence type="ECO:0000313" key="6">
    <source>
        <dbReference type="Proteomes" id="UP001226720"/>
    </source>
</evidence>
<evidence type="ECO:0000313" key="5">
    <source>
        <dbReference type="EMBL" id="MDQ0484041.1"/>
    </source>
</evidence>
<comment type="caution">
    <text evidence="5">The sequence shown here is derived from an EMBL/GenBank/DDBJ whole genome shotgun (WGS) entry which is preliminary data.</text>
</comment>
<evidence type="ECO:0000256" key="4">
    <source>
        <dbReference type="SAM" id="SignalP"/>
    </source>
</evidence>
<organism evidence="5 6">
    <name type="scientific">Guptibacillus hwajinpoensis</name>
    <dbReference type="NCBI Taxonomy" id="208199"/>
    <lineage>
        <taxon>Bacteria</taxon>
        <taxon>Bacillati</taxon>
        <taxon>Bacillota</taxon>
        <taxon>Bacilli</taxon>
        <taxon>Bacillales</taxon>
        <taxon>Guptibacillaceae</taxon>
        <taxon>Guptibacillus</taxon>
    </lineage>
</organism>
<dbReference type="Pfam" id="PF03480">
    <property type="entry name" value="DctP"/>
    <property type="match status" value="1"/>
</dbReference>
<dbReference type="InterPro" id="IPR018389">
    <property type="entry name" value="DctP_fam"/>
</dbReference>
<feature type="signal peptide" evidence="4">
    <location>
        <begin position="1"/>
        <end position="20"/>
    </location>
</feature>
<proteinExistence type="inferred from homology"/>
<evidence type="ECO:0000256" key="2">
    <source>
        <dbReference type="ARBA" id="ARBA00022448"/>
    </source>
</evidence>
<keyword evidence="6" id="KW-1185">Reference proteome</keyword>
<dbReference type="CDD" id="cd13603">
    <property type="entry name" value="PBP2_TRAP_Siap_TeaA_like"/>
    <property type="match status" value="1"/>
</dbReference>
<evidence type="ECO:0000256" key="3">
    <source>
        <dbReference type="ARBA" id="ARBA00022729"/>
    </source>
</evidence>
<accession>A0ABU0K3X0</accession>
<keyword evidence="3 4" id="KW-0732">Signal</keyword>
<dbReference type="InterPro" id="IPR004682">
    <property type="entry name" value="TRAP_DctP"/>
</dbReference>